<protein>
    <submittedName>
        <fullName evidence="2">Uncharacterized protein</fullName>
    </submittedName>
</protein>
<evidence type="ECO:0000313" key="3">
    <source>
        <dbReference type="Proteomes" id="UP000777438"/>
    </source>
</evidence>
<dbReference type="Proteomes" id="UP000777438">
    <property type="component" value="Unassembled WGS sequence"/>
</dbReference>
<evidence type="ECO:0000313" key="2">
    <source>
        <dbReference type="EMBL" id="KAH6884171.1"/>
    </source>
</evidence>
<feature type="region of interest" description="Disordered" evidence="1">
    <location>
        <begin position="1"/>
        <end position="21"/>
    </location>
</feature>
<sequence length="334" mass="38780">MDALTIDNAETKSQKLHDSLPPPTKSLQIYSRLAFGRKFLFAPSGNEEGQYFVINPVPHKHHYSWKPVFYRGDNPKYTPASKAIARMRRTKMWNSFRIQFGDGVGEALDNKKKVKKTRHYQRRQKWRKRFGRKEKPPKEELEDPTDVQGLLVEFKMKRRAFINRTVKWEFAGEQYRWTGTRAFLSNRFRRWKGVSHDLKLVNSNNDIIATIQKDRWSSFRRSERTDAPPNKKKSLVGTLRIYPAAYTDATLQKLQSLNIGSHSTVSANADEVDGKQWNMGGDNGKQTLNEGGEHSGDVIEEAIVLTAWIVLEAEHRLRYKVLDVLEEIAEEFKE</sequence>
<proteinExistence type="predicted"/>
<dbReference type="AlphaFoldDB" id="A0A9P9AM26"/>
<feature type="region of interest" description="Disordered" evidence="1">
    <location>
        <begin position="273"/>
        <end position="293"/>
    </location>
</feature>
<comment type="caution">
    <text evidence="2">The sequence shown here is derived from an EMBL/GenBank/DDBJ whole genome shotgun (WGS) entry which is preliminary data.</text>
</comment>
<dbReference type="OrthoDB" id="5313741at2759"/>
<name>A0A9P9AM26_9HYPO</name>
<evidence type="ECO:0000256" key="1">
    <source>
        <dbReference type="SAM" id="MobiDB-lite"/>
    </source>
</evidence>
<accession>A0A9P9AM26</accession>
<reference evidence="2 3" key="1">
    <citation type="journal article" date="2021" name="Nat. Commun.">
        <title>Genetic determinants of endophytism in the Arabidopsis root mycobiome.</title>
        <authorList>
            <person name="Mesny F."/>
            <person name="Miyauchi S."/>
            <person name="Thiergart T."/>
            <person name="Pickel B."/>
            <person name="Atanasova L."/>
            <person name="Karlsson M."/>
            <person name="Huettel B."/>
            <person name="Barry K.W."/>
            <person name="Haridas S."/>
            <person name="Chen C."/>
            <person name="Bauer D."/>
            <person name="Andreopoulos W."/>
            <person name="Pangilinan J."/>
            <person name="LaButti K."/>
            <person name="Riley R."/>
            <person name="Lipzen A."/>
            <person name="Clum A."/>
            <person name="Drula E."/>
            <person name="Henrissat B."/>
            <person name="Kohler A."/>
            <person name="Grigoriev I.V."/>
            <person name="Martin F.M."/>
            <person name="Hacquard S."/>
        </authorList>
    </citation>
    <scope>NUCLEOTIDE SEQUENCE [LARGE SCALE GENOMIC DNA]</scope>
    <source>
        <strain evidence="2 3">MPI-CAGE-CH-0241</strain>
    </source>
</reference>
<dbReference type="EMBL" id="JAGPYM010000021">
    <property type="protein sequence ID" value="KAH6884171.1"/>
    <property type="molecule type" value="Genomic_DNA"/>
</dbReference>
<keyword evidence="3" id="KW-1185">Reference proteome</keyword>
<feature type="compositionally biased region" description="Basic and acidic residues" evidence="1">
    <location>
        <begin position="9"/>
        <end position="18"/>
    </location>
</feature>
<gene>
    <name evidence="2" type="ORF">B0T10DRAFT_531386</name>
</gene>
<organism evidence="2 3">
    <name type="scientific">Thelonectria olida</name>
    <dbReference type="NCBI Taxonomy" id="1576542"/>
    <lineage>
        <taxon>Eukaryota</taxon>
        <taxon>Fungi</taxon>
        <taxon>Dikarya</taxon>
        <taxon>Ascomycota</taxon>
        <taxon>Pezizomycotina</taxon>
        <taxon>Sordariomycetes</taxon>
        <taxon>Hypocreomycetidae</taxon>
        <taxon>Hypocreales</taxon>
        <taxon>Nectriaceae</taxon>
        <taxon>Thelonectria</taxon>
    </lineage>
</organism>